<protein>
    <submittedName>
        <fullName evidence="2">Protein argonaute 4A</fullName>
    </submittedName>
</protein>
<gene>
    <name evidence="2" type="primary">AGO4A_6</name>
    <name evidence="2" type="ORF">PIB30_110658</name>
</gene>
<evidence type="ECO:0000313" key="2">
    <source>
        <dbReference type="EMBL" id="MED6178758.1"/>
    </source>
</evidence>
<feature type="non-terminal residue" evidence="2">
    <location>
        <position position="211"/>
    </location>
</feature>
<reference evidence="2 3" key="1">
    <citation type="journal article" date="2023" name="Plants (Basel)">
        <title>Bridging the Gap: Combining Genomics and Transcriptomics Approaches to Understand Stylosanthes scabra, an Orphan Legume from the Brazilian Caatinga.</title>
        <authorList>
            <person name="Ferreira-Neto J.R.C."/>
            <person name="da Silva M.D."/>
            <person name="Binneck E."/>
            <person name="de Melo N.F."/>
            <person name="da Silva R.H."/>
            <person name="de Melo A.L.T.M."/>
            <person name="Pandolfi V."/>
            <person name="Bustamante F.O."/>
            <person name="Brasileiro-Vidal A.C."/>
            <person name="Benko-Iseppon A.M."/>
        </authorList>
    </citation>
    <scope>NUCLEOTIDE SEQUENCE [LARGE SCALE GENOMIC DNA]</scope>
    <source>
        <tissue evidence="2">Leaves</tissue>
    </source>
</reference>
<dbReference type="Gene3D" id="2.170.260.10">
    <property type="entry name" value="paz domain"/>
    <property type="match status" value="1"/>
</dbReference>
<evidence type="ECO:0000259" key="1">
    <source>
        <dbReference type="SMART" id="SM01163"/>
    </source>
</evidence>
<feature type="domain" description="Argonaute linker 1" evidence="1">
    <location>
        <begin position="86"/>
        <end position="138"/>
    </location>
</feature>
<dbReference type="Pfam" id="PF16486">
    <property type="entry name" value="ArgoN"/>
    <property type="match status" value="1"/>
</dbReference>
<name>A0ABU6W413_9FABA</name>
<sequence>MELTVVLEDLSSRRAGRSDAGLDSPTKRMRRESQSKTIKVMISYAAEIPIQAIADALRGQDSEHSQEALRVLDIILRQHAAKQGCFLVRQSFFHDTPRNYAELGGGVQSLRGFHSSFRPTQGGLSLNIDVSTTMVVKPGPVLDFLCSNLNVSHPNHIDWTKAKRVLKSLRISVNNMEYKISGLSENPCRSQIFSLKDGKDENGEPRTTEIT</sequence>
<dbReference type="SUPFAM" id="SSF101690">
    <property type="entry name" value="PAZ domain"/>
    <property type="match status" value="1"/>
</dbReference>
<dbReference type="PANTHER" id="PTHR22891">
    <property type="entry name" value="EUKARYOTIC TRANSLATION INITIATION FACTOR 2C"/>
    <property type="match status" value="1"/>
</dbReference>
<accession>A0ABU6W413</accession>
<dbReference type="Pfam" id="PF08699">
    <property type="entry name" value="ArgoL1"/>
    <property type="match status" value="1"/>
</dbReference>
<dbReference type="InterPro" id="IPR036085">
    <property type="entry name" value="PAZ_dom_sf"/>
</dbReference>
<organism evidence="2 3">
    <name type="scientific">Stylosanthes scabra</name>
    <dbReference type="NCBI Taxonomy" id="79078"/>
    <lineage>
        <taxon>Eukaryota</taxon>
        <taxon>Viridiplantae</taxon>
        <taxon>Streptophyta</taxon>
        <taxon>Embryophyta</taxon>
        <taxon>Tracheophyta</taxon>
        <taxon>Spermatophyta</taxon>
        <taxon>Magnoliopsida</taxon>
        <taxon>eudicotyledons</taxon>
        <taxon>Gunneridae</taxon>
        <taxon>Pentapetalae</taxon>
        <taxon>rosids</taxon>
        <taxon>fabids</taxon>
        <taxon>Fabales</taxon>
        <taxon>Fabaceae</taxon>
        <taxon>Papilionoideae</taxon>
        <taxon>50 kb inversion clade</taxon>
        <taxon>dalbergioids sensu lato</taxon>
        <taxon>Dalbergieae</taxon>
        <taxon>Pterocarpus clade</taxon>
        <taxon>Stylosanthes</taxon>
    </lineage>
</organism>
<dbReference type="InterPro" id="IPR032474">
    <property type="entry name" value="Argonaute_N"/>
</dbReference>
<dbReference type="SMART" id="SM01163">
    <property type="entry name" value="DUF1785"/>
    <property type="match status" value="1"/>
</dbReference>
<keyword evidence="3" id="KW-1185">Reference proteome</keyword>
<comment type="caution">
    <text evidence="2">The sequence shown here is derived from an EMBL/GenBank/DDBJ whole genome shotgun (WGS) entry which is preliminary data.</text>
</comment>
<dbReference type="InterPro" id="IPR014811">
    <property type="entry name" value="ArgoL1"/>
</dbReference>
<dbReference type="CDD" id="cd02846">
    <property type="entry name" value="PAZ_argonaute_like"/>
    <property type="match status" value="1"/>
</dbReference>
<dbReference type="Proteomes" id="UP001341840">
    <property type="component" value="Unassembled WGS sequence"/>
</dbReference>
<evidence type="ECO:0000313" key="3">
    <source>
        <dbReference type="Proteomes" id="UP001341840"/>
    </source>
</evidence>
<proteinExistence type="predicted"/>
<dbReference type="EMBL" id="JASCZI010157444">
    <property type="protein sequence ID" value="MED6178758.1"/>
    <property type="molecule type" value="Genomic_DNA"/>
</dbReference>